<dbReference type="AlphaFoldDB" id="A0A3M7SIL5"/>
<organism evidence="6 7">
    <name type="scientific">Brachionus plicatilis</name>
    <name type="common">Marine rotifer</name>
    <name type="synonym">Brachionus muelleri</name>
    <dbReference type="NCBI Taxonomy" id="10195"/>
    <lineage>
        <taxon>Eukaryota</taxon>
        <taxon>Metazoa</taxon>
        <taxon>Spiralia</taxon>
        <taxon>Gnathifera</taxon>
        <taxon>Rotifera</taxon>
        <taxon>Eurotatoria</taxon>
        <taxon>Monogononta</taxon>
        <taxon>Pseudotrocha</taxon>
        <taxon>Ploima</taxon>
        <taxon>Brachionidae</taxon>
        <taxon>Brachionus</taxon>
    </lineage>
</organism>
<evidence type="ECO:0000256" key="4">
    <source>
        <dbReference type="PROSITE-ProRule" id="PRU01201"/>
    </source>
</evidence>
<dbReference type="STRING" id="10195.A0A3M7SIL5"/>
<dbReference type="SUPFAM" id="SSF57603">
    <property type="entry name" value="FnI-like domain"/>
    <property type="match status" value="4"/>
</dbReference>
<dbReference type="InterPro" id="IPR051561">
    <property type="entry name" value="FRAS1_ECM"/>
</dbReference>
<name>A0A3M7SIL5_BRAPC</name>
<dbReference type="EMBL" id="REGN01001291">
    <property type="protein sequence ID" value="RNA35734.1"/>
    <property type="molecule type" value="Genomic_DNA"/>
</dbReference>
<dbReference type="Gene3D" id="6.20.200.20">
    <property type="match status" value="2"/>
</dbReference>
<dbReference type="Gene3D" id="2.10.70.10">
    <property type="entry name" value="Complement Module, domain 1"/>
    <property type="match status" value="2"/>
</dbReference>
<reference evidence="6 7" key="1">
    <citation type="journal article" date="2018" name="Sci. Rep.">
        <title>Genomic signatures of local adaptation to the degree of environmental predictability in rotifers.</title>
        <authorList>
            <person name="Franch-Gras L."/>
            <person name="Hahn C."/>
            <person name="Garcia-Roger E.M."/>
            <person name="Carmona M.J."/>
            <person name="Serra M."/>
            <person name="Gomez A."/>
        </authorList>
    </citation>
    <scope>NUCLEOTIDE SEQUENCE [LARGE SCALE GENOMIC DNA]</scope>
    <source>
        <strain evidence="6">HYR1</strain>
    </source>
</reference>
<dbReference type="PANTHER" id="PTHR45739:SF1">
    <property type="entry name" value="EXTRACELLULAR MATRIX ORGANIZING PROTEIN FRAS1"/>
    <property type="match status" value="1"/>
</dbReference>
<dbReference type="PROSITE" id="PS01208">
    <property type="entry name" value="VWFC_1"/>
    <property type="match status" value="2"/>
</dbReference>
<dbReference type="PROSITE" id="PS50184">
    <property type="entry name" value="VWFC_2"/>
    <property type="match status" value="3"/>
</dbReference>
<feature type="domain" description="VWFC" evidence="5">
    <location>
        <begin position="229"/>
        <end position="289"/>
    </location>
</feature>
<dbReference type="OrthoDB" id="430044at2759"/>
<dbReference type="Proteomes" id="UP000276133">
    <property type="component" value="Unassembled WGS sequence"/>
</dbReference>
<feature type="domain" description="VWFC" evidence="5">
    <location>
        <begin position="162"/>
        <end position="224"/>
    </location>
</feature>
<evidence type="ECO:0000313" key="7">
    <source>
        <dbReference type="Proteomes" id="UP000276133"/>
    </source>
</evidence>
<protein>
    <submittedName>
        <fullName evidence="6">Extracellular matrix FRAS1</fullName>
    </submittedName>
</protein>
<comment type="caution">
    <text evidence="6">The sequence shown here is derived from an EMBL/GenBank/DDBJ whole genome shotgun (WGS) entry which is preliminary data.</text>
</comment>
<dbReference type="PROSITE" id="PS51854">
    <property type="entry name" value="CSPG"/>
    <property type="match status" value="1"/>
</dbReference>
<feature type="domain" description="VWFC" evidence="5">
    <location>
        <begin position="100"/>
        <end position="159"/>
    </location>
</feature>
<evidence type="ECO:0000313" key="6">
    <source>
        <dbReference type="EMBL" id="RNA35734.1"/>
    </source>
</evidence>
<accession>A0A3M7SIL5</accession>
<keyword evidence="3" id="KW-0325">Glycoprotein</keyword>
<dbReference type="SMART" id="SM00215">
    <property type="entry name" value="VWC_out"/>
    <property type="match status" value="2"/>
</dbReference>
<keyword evidence="1" id="KW-0732">Signal</keyword>
<dbReference type="InterPro" id="IPR039005">
    <property type="entry name" value="CSPG_rpt"/>
</dbReference>
<sequence length="1066" mass="121985">MLSDEKCCPTCQNPKKSCNYDGYLINHNTEFSPKICTTCKCKNGQMECTENCQDQNQISQEAFKDLQQSIEQRHELFRQQRVLMTGHANQAMIPEKSSSSICLYDNKIYEFNSTWSPLKCTQCTCSYNSVVDCYVHECPKLNCPNGIETDPDGCCPKCKLKWTCSQNGVTYQDGNFWTSKTDSCLHCACTQGNVNCFEQNCSSTACQKGEMWVKKSDQCCAQCVSKMSENCEYHGKLHYNGEMWYTKGCQHCACVSGRVVCMNVECESKFCLKDEIMVRKKDDCCVTCRKPKVCSINNIVQIKENEFWLSNSVDLHQKKSPNPCKLCQCNDGRVECYTKSCQNDKYPTFAHLSVYLNEKKQINARTIPFLTDFIKSMRKNTLIFVSSGPKYSNLFLNDKTVKQFRLSDIAASKIYYKMDSSFDQDGYLNDHAVLSVMSHDNRTIHNILLEFELFRSNDQTEYDLFKLRKDESFLPRSLKHLNQDRSVREHTTNNRNQKPRKTIFIQPGEAIKITSNELKPKSLPSSTDAQKLVYFLVSSKPKYGDLKLKKVYAADEIVPAGWTKVNDLYLEKSVREFTQTDLDKGNVWYEPFNEFPSCGTFGFDDQCSNQLNPKYDHCMFEVYHQDKLGHLISKEIIHFSIQNEVINETVLGLEVIENQINPLTFSNFDIAGIDSSREYLMYRIIKSLGKDQGQLEHADHPGIPIETFTQKDLNKGLILYHSPKEIGPNPKEFFFTFVVTNDNRSDTFPETPFHVKIVPANDQGPVFAEPVSQVKLLQSASLILSRDLFDVQDPDTSLESLIFRIEKAPDNTVIELRNKGQRYVISKGDSFSIQEVRDGTFRLIHNGANVNNDLLKISVSDGKHMAIKTINIDIRLVDSVAPRISERSTMLLTVKESQTKSIRRENMAFVDDHSSPEKIFYKLNSHSKLAGRLFNKDKLIEVNSMFTQADIDLQNMRYESPQEIGQNMLTEVLSLDVADKEGNVQKDQMFTIKVEPVDNQAPTVQVLQDLNVEEAGYVILNESYIQVRDVDSGKDQLNVVIDSQPNFGFLESIHKGKFVNYLLAWK</sequence>
<dbReference type="GO" id="GO:0009653">
    <property type="term" value="P:anatomical structure morphogenesis"/>
    <property type="evidence" value="ECO:0007669"/>
    <property type="project" value="TreeGrafter"/>
</dbReference>
<dbReference type="Pfam" id="PF16184">
    <property type="entry name" value="Cadherin_3"/>
    <property type="match status" value="3"/>
</dbReference>
<keyword evidence="7" id="KW-1185">Reference proteome</keyword>
<dbReference type="SMART" id="SM00214">
    <property type="entry name" value="VWC"/>
    <property type="match status" value="3"/>
</dbReference>
<evidence type="ECO:0000256" key="3">
    <source>
        <dbReference type="ARBA" id="ARBA00023180"/>
    </source>
</evidence>
<evidence type="ECO:0000256" key="1">
    <source>
        <dbReference type="ARBA" id="ARBA00022729"/>
    </source>
</evidence>
<dbReference type="InterPro" id="IPR001007">
    <property type="entry name" value="VWF_dom"/>
</dbReference>
<dbReference type="Pfam" id="PF00093">
    <property type="entry name" value="VWC"/>
    <property type="match status" value="3"/>
</dbReference>
<feature type="repeat" description="CSPG" evidence="4">
    <location>
        <begin position="644"/>
        <end position="740"/>
    </location>
</feature>
<gene>
    <name evidence="6" type="ORF">BpHYR1_031135</name>
</gene>
<proteinExistence type="predicted"/>
<evidence type="ECO:0000256" key="2">
    <source>
        <dbReference type="ARBA" id="ARBA00022737"/>
    </source>
</evidence>
<keyword evidence="2" id="KW-0677">Repeat</keyword>
<evidence type="ECO:0000259" key="5">
    <source>
        <dbReference type="PROSITE" id="PS50184"/>
    </source>
</evidence>
<dbReference type="PANTHER" id="PTHR45739">
    <property type="entry name" value="MATRIX PROTEIN, PUTATIVE-RELATED"/>
    <property type="match status" value="1"/>
</dbReference>